<proteinExistence type="predicted"/>
<feature type="signal peptide" evidence="1">
    <location>
        <begin position="1"/>
        <end position="17"/>
    </location>
</feature>
<dbReference type="STRING" id="1314782.A0A165MQI0"/>
<dbReference type="Proteomes" id="UP000076761">
    <property type="component" value="Unassembled WGS sequence"/>
</dbReference>
<gene>
    <name evidence="2" type="ORF">NEOLEDRAFT_127500</name>
</gene>
<evidence type="ECO:0000256" key="1">
    <source>
        <dbReference type="SAM" id="SignalP"/>
    </source>
</evidence>
<dbReference type="OrthoDB" id="3167181at2759"/>
<evidence type="ECO:0008006" key="4">
    <source>
        <dbReference type="Google" id="ProtNLM"/>
    </source>
</evidence>
<evidence type="ECO:0000313" key="3">
    <source>
        <dbReference type="Proteomes" id="UP000076761"/>
    </source>
</evidence>
<sequence>MHILFAILLLFVAQVCAIPSGFGRETNSQRIARGLPPLPAKFGKVLPGRDQFYKPTPAFVKRSAASASASPSASPSASALTYIGRIRATSDDGLPLGYVKSSLGLDSTPDDDLWVRVNANWAGGPTDLIGLNFRIGPSFIGARASGAGHLARRSPATLDLMPVRQTLPGGLPALSADNTYGSAIWTVDLETKELRAKWINFDGSIPSTIIAYDQDRKTFFLTGDIEAYNEHHNASACGVSFHVTKD</sequence>
<protein>
    <recommendedName>
        <fullName evidence="4">Concanavalin A-like lectin/glucanase</fullName>
    </recommendedName>
</protein>
<feature type="chain" id="PRO_5007862732" description="Concanavalin A-like lectin/glucanase" evidence="1">
    <location>
        <begin position="18"/>
        <end position="246"/>
    </location>
</feature>
<keyword evidence="3" id="KW-1185">Reference proteome</keyword>
<dbReference type="InParanoid" id="A0A165MQI0"/>
<accession>A0A165MQI0</accession>
<reference evidence="2 3" key="1">
    <citation type="journal article" date="2016" name="Mol. Biol. Evol.">
        <title>Comparative Genomics of Early-Diverging Mushroom-Forming Fungi Provides Insights into the Origins of Lignocellulose Decay Capabilities.</title>
        <authorList>
            <person name="Nagy L.G."/>
            <person name="Riley R."/>
            <person name="Tritt A."/>
            <person name="Adam C."/>
            <person name="Daum C."/>
            <person name="Floudas D."/>
            <person name="Sun H."/>
            <person name="Yadav J.S."/>
            <person name="Pangilinan J."/>
            <person name="Larsson K.H."/>
            <person name="Matsuura K."/>
            <person name="Barry K."/>
            <person name="Labutti K."/>
            <person name="Kuo R."/>
            <person name="Ohm R.A."/>
            <person name="Bhattacharya S.S."/>
            <person name="Shirouzu T."/>
            <person name="Yoshinaga Y."/>
            <person name="Martin F.M."/>
            <person name="Grigoriev I.V."/>
            <person name="Hibbett D.S."/>
        </authorList>
    </citation>
    <scope>NUCLEOTIDE SEQUENCE [LARGE SCALE GENOMIC DNA]</scope>
    <source>
        <strain evidence="2 3">HHB14362 ss-1</strain>
    </source>
</reference>
<name>A0A165MQI0_9AGAM</name>
<dbReference type="AlphaFoldDB" id="A0A165MQI0"/>
<keyword evidence="1" id="KW-0732">Signal</keyword>
<organism evidence="2 3">
    <name type="scientific">Neolentinus lepideus HHB14362 ss-1</name>
    <dbReference type="NCBI Taxonomy" id="1314782"/>
    <lineage>
        <taxon>Eukaryota</taxon>
        <taxon>Fungi</taxon>
        <taxon>Dikarya</taxon>
        <taxon>Basidiomycota</taxon>
        <taxon>Agaricomycotina</taxon>
        <taxon>Agaricomycetes</taxon>
        <taxon>Gloeophyllales</taxon>
        <taxon>Gloeophyllaceae</taxon>
        <taxon>Neolentinus</taxon>
    </lineage>
</organism>
<evidence type="ECO:0000313" key="2">
    <source>
        <dbReference type="EMBL" id="KZT18639.1"/>
    </source>
</evidence>
<dbReference type="EMBL" id="KV425668">
    <property type="protein sequence ID" value="KZT18639.1"/>
    <property type="molecule type" value="Genomic_DNA"/>
</dbReference>